<dbReference type="InterPro" id="IPR000836">
    <property type="entry name" value="PRTase_dom"/>
</dbReference>
<gene>
    <name evidence="3" type="ORF">NEOCIP111885_02160</name>
</gene>
<dbReference type="Pfam" id="PF00156">
    <property type="entry name" value="Pribosyltran"/>
    <property type="match status" value="1"/>
</dbReference>
<evidence type="ECO:0000313" key="3">
    <source>
        <dbReference type="EMBL" id="CAG9608466.1"/>
    </source>
</evidence>
<sequence>MFRGWFDCNYCLICHDRIESTLSWVDLFVPEQKEVVCYECLTKLERIEGVKCQICMRSFLKLDAYYQKGELCFDCYRWEEEPNYKGILTQNYSLYSYNQFLKELIAKYKYRGDYVLAKIFASEIEKKIKEMKPNYIIPIPLSEERIYERGFNQAEALILEAGFQSTNILTRIHSEKQSKKSRTDRIHLPQVFHTTAQVTGKVMIIDDIYTTGSTLRHAARVLKGIGANEIISITIARG</sequence>
<comment type="caution">
    <text evidence="3">The sequence shown here is derived from an EMBL/GenBank/DDBJ whole genome shotgun (WGS) entry which is preliminary data.</text>
</comment>
<dbReference type="EMBL" id="CAKJTG010000010">
    <property type="protein sequence ID" value="CAG9608466.1"/>
    <property type="molecule type" value="Genomic_DNA"/>
</dbReference>
<evidence type="ECO:0000313" key="4">
    <source>
        <dbReference type="Proteomes" id="UP000789845"/>
    </source>
</evidence>
<evidence type="ECO:0000256" key="1">
    <source>
        <dbReference type="ARBA" id="ARBA00008007"/>
    </source>
</evidence>
<accession>A0A9C7G9H0</accession>
<comment type="similarity">
    <text evidence="1">Belongs to the ComF/GntX family.</text>
</comment>
<dbReference type="Proteomes" id="UP000789845">
    <property type="component" value="Unassembled WGS sequence"/>
</dbReference>
<name>A0A9C7G9H0_9BACI</name>
<proteinExistence type="inferred from homology"/>
<dbReference type="PANTHER" id="PTHR47505:SF1">
    <property type="entry name" value="DNA UTILIZATION PROTEIN YHGH"/>
    <property type="match status" value="1"/>
</dbReference>
<dbReference type="AlphaFoldDB" id="A0A9C7G9H0"/>
<protein>
    <recommendedName>
        <fullName evidence="2">Phosphoribosyltransferase domain-containing protein</fullName>
    </recommendedName>
</protein>
<dbReference type="PANTHER" id="PTHR47505">
    <property type="entry name" value="DNA UTILIZATION PROTEIN YHGH"/>
    <property type="match status" value="1"/>
</dbReference>
<dbReference type="SUPFAM" id="SSF53271">
    <property type="entry name" value="PRTase-like"/>
    <property type="match status" value="1"/>
</dbReference>
<keyword evidence="4" id="KW-1185">Reference proteome</keyword>
<reference evidence="3" key="1">
    <citation type="submission" date="2021-10" db="EMBL/GenBank/DDBJ databases">
        <authorList>
            <person name="Criscuolo A."/>
        </authorList>
    </citation>
    <scope>NUCLEOTIDE SEQUENCE</scope>
    <source>
        <strain evidence="3">CIP111885</strain>
    </source>
</reference>
<dbReference type="InterPro" id="IPR051910">
    <property type="entry name" value="ComF/GntX_DNA_util-trans"/>
</dbReference>
<evidence type="ECO:0000259" key="2">
    <source>
        <dbReference type="Pfam" id="PF00156"/>
    </source>
</evidence>
<organism evidence="3 4">
    <name type="scientific">Pseudoneobacillus rhizosphaerae</name>
    <dbReference type="NCBI Taxonomy" id="2880968"/>
    <lineage>
        <taxon>Bacteria</taxon>
        <taxon>Bacillati</taxon>
        <taxon>Bacillota</taxon>
        <taxon>Bacilli</taxon>
        <taxon>Bacillales</taxon>
        <taxon>Bacillaceae</taxon>
        <taxon>Pseudoneobacillus</taxon>
    </lineage>
</organism>
<feature type="domain" description="Phosphoribosyltransferase" evidence="2">
    <location>
        <begin position="153"/>
        <end position="236"/>
    </location>
</feature>
<dbReference type="InterPro" id="IPR029057">
    <property type="entry name" value="PRTase-like"/>
</dbReference>
<dbReference type="Gene3D" id="3.40.50.2020">
    <property type="match status" value="1"/>
</dbReference>
<dbReference type="CDD" id="cd06223">
    <property type="entry name" value="PRTases_typeI"/>
    <property type="match status" value="1"/>
</dbReference>